<feature type="domain" description="Secretion system C-terminal sorting" evidence="8">
    <location>
        <begin position="1283"/>
        <end position="1354"/>
    </location>
</feature>
<dbReference type="Proteomes" id="UP000321291">
    <property type="component" value="Chromosome"/>
</dbReference>
<keyword evidence="5" id="KW-0732">Signal</keyword>
<evidence type="ECO:0000313" key="10">
    <source>
        <dbReference type="Proteomes" id="UP000321291"/>
    </source>
</evidence>
<dbReference type="InterPro" id="IPR006626">
    <property type="entry name" value="PbH1"/>
</dbReference>
<evidence type="ECO:0000256" key="4">
    <source>
        <dbReference type="ARBA" id="ARBA00022525"/>
    </source>
</evidence>
<evidence type="ECO:0000256" key="2">
    <source>
        <dbReference type="ARBA" id="ARBA00004442"/>
    </source>
</evidence>
<dbReference type="PANTHER" id="PTHR11319:SF35">
    <property type="entry name" value="OUTER MEMBRANE PROTEIN PMPC-RELATED"/>
    <property type="match status" value="1"/>
</dbReference>
<dbReference type="InterPro" id="IPR003368">
    <property type="entry name" value="POMP_repeat"/>
</dbReference>
<reference evidence="9 10" key="1">
    <citation type="journal article" date="2017" name="Int. J. Syst. Evol. Microbiol.">
        <title>Arachidicoccus ginsenosidivorans sp. nov., with ginsenoside-converting activity isolated from ginseng cultivating soil.</title>
        <authorList>
            <person name="Siddiqi M.Z."/>
            <person name="Aslam Z."/>
            <person name="Im W.T."/>
        </authorList>
    </citation>
    <scope>NUCLEOTIDE SEQUENCE [LARGE SCALE GENOMIC DNA]</scope>
    <source>
        <strain evidence="9 10">Gsoil 809</strain>
    </source>
</reference>
<evidence type="ECO:0000313" key="9">
    <source>
        <dbReference type="EMBL" id="QEC73722.1"/>
    </source>
</evidence>
<dbReference type="NCBIfam" id="TIGR04183">
    <property type="entry name" value="Por_Secre_tail"/>
    <property type="match status" value="1"/>
</dbReference>
<keyword evidence="4" id="KW-0964">Secreted</keyword>
<dbReference type="SMART" id="SM00710">
    <property type="entry name" value="PbH1"/>
    <property type="match status" value="8"/>
</dbReference>
<keyword evidence="7" id="KW-0998">Cell outer membrane</keyword>
<evidence type="ECO:0000256" key="6">
    <source>
        <dbReference type="ARBA" id="ARBA00023136"/>
    </source>
</evidence>
<protein>
    <submittedName>
        <fullName evidence="9">T9SS type A sorting domain-containing protein</fullName>
    </submittedName>
</protein>
<sequence length="1356" mass="141432">MKAFRHSPCYNVPILLFFLLVFALTSKLYAEIPDASGNIYVNINVVGGDGSGNSWSNATKNLQAAIDAPGVIQVFVAHGTYEVPSPNSFVMKDGVAIYGGFAPEKGVILLNMGGRIMPGTLEDATILSGKNERPVIWNYNNALTRSAILDGFVITGGKALNGVSGGGIYNRNVSPTLRNLVIKRNAAVNGAGIYNENSAPSLFGIAIVDNSATGQGGGIYNLSGTPELTNVTIAGNTAQTGKAVYSLAGTPVINNSIVFGDINGNYSASYSLIENSLNTNDHNLNGSGIKDAHVFVNPAHGNYTLVIGSPAINQGYNAYSSGLMSTPLDLAGHPREGAGANSTIDLGAYEYMGALPSAEGIVYVRPGAVGGGDRWGEATGDLQSALAAPGVRQVFVAIGNYEVSASSFVMKKGVAIYGGFDPDNGIDDLTKSRVLPDQLTEGSVLSGRGERPVIWNIATIDNPMDTTAVLDGFTLTQGNGSDGGAIYNENASPKLLHLVIKNSTANNGGGIYNNGASPKLVSCRFFDNHTTQLDGQGGAICNKGASPRLINCLFYNNRAYFGGAIANIHNAYPNLINCTLASNRADGYAGAVYSLDMSYPVFINCLVYGNTANLGSAGIRADATTTPIYASLIQEATTFDANENVFYNGALTDLFNDPASNDYTLKVGGPAINMGRNNSIATQGVNTDLSGHPRIQANSVDLGAFEADACATTPIIYVDAHVNGRGSGSGPVQLSSSTGNGASWATAYKNLSDALSLANSCPNVTEIRVAAGAYYPTGTPGFSTNRNQSFVLTRSNLKILGGYNASTGFRDVAANPTFLTCEPTAPSYHLVIMAEVPGTDSLILDGFQLTGAVADNEIDYEQIGSASFVFNDVGAGLYMTSVGANVVIRNCSFLNNNAATGAGVYSEIASVTFDHCTFTGNSVTPDTYYPGFGGGMYATGSNIKMTGCLFDNNSSAGDGGALFGDNATIDLTNCNFTQNLAGGNGGGLYNSFGNSALLNCLFSKNTAAGSGAAIYNSSASPVLTNVALVDNHATGNGGACYIENGAPMLTNITIAGNTAGTGAAAFFTNGSLKPTFYNSIVYGDLSGGYTASYSLMEADPGGASGNLDGTKYKEAAVFANPIAGDYTLFDASAAVNKGSNLLYSGLGLETKDLQSNPRVYKGLTIDLGAYEYQGEPAALPVTLIDFKVTKVGAQARLQWQTANELATYKFEIYRSVNGLDYKKLGELEAKGSAQSGASYVWEDLQPISGANSYRLTQVDQNGQVHNLGVRTLTFSKVNATIHLYPNPTRDNLVVKFPADTYTTLELWNAAGRNLNGIHIAAGVHQLQMGLAAYPAGVYLMKLSGKGGSVTQKIIKQ</sequence>
<evidence type="ECO:0000256" key="3">
    <source>
        <dbReference type="ARBA" id="ARBA00004613"/>
    </source>
</evidence>
<organism evidence="9 10">
    <name type="scientific">Arachidicoccus ginsenosidivorans</name>
    <dbReference type="NCBI Taxonomy" id="496057"/>
    <lineage>
        <taxon>Bacteria</taxon>
        <taxon>Pseudomonadati</taxon>
        <taxon>Bacteroidota</taxon>
        <taxon>Chitinophagia</taxon>
        <taxon>Chitinophagales</taxon>
        <taxon>Chitinophagaceae</taxon>
        <taxon>Arachidicoccus</taxon>
    </lineage>
</organism>
<dbReference type="SUPFAM" id="SSF51126">
    <property type="entry name" value="Pectin lyase-like"/>
    <property type="match status" value="3"/>
</dbReference>
<dbReference type="InterPro" id="IPR059226">
    <property type="entry name" value="Choice_anch_Q_dom"/>
</dbReference>
<dbReference type="EMBL" id="CP042434">
    <property type="protein sequence ID" value="QEC73722.1"/>
    <property type="molecule type" value="Genomic_DNA"/>
</dbReference>
<gene>
    <name evidence="9" type="ORF">FSB73_20690</name>
</gene>
<accession>A0A5B8VS55</accession>
<keyword evidence="6" id="KW-0472">Membrane</keyword>
<evidence type="ECO:0000256" key="1">
    <source>
        <dbReference type="ARBA" id="ARBA00004196"/>
    </source>
</evidence>
<dbReference type="InterPro" id="IPR026444">
    <property type="entry name" value="Secre_tail"/>
</dbReference>
<dbReference type="NCBIfam" id="TIGR01376">
    <property type="entry name" value="POMP_repeat"/>
    <property type="match status" value="1"/>
</dbReference>
<dbReference type="OrthoDB" id="8901262at2"/>
<evidence type="ECO:0000256" key="5">
    <source>
        <dbReference type="ARBA" id="ARBA00022729"/>
    </source>
</evidence>
<keyword evidence="10" id="KW-1185">Reference proteome</keyword>
<evidence type="ECO:0000256" key="7">
    <source>
        <dbReference type="ARBA" id="ARBA00023237"/>
    </source>
</evidence>
<dbReference type="Pfam" id="PF02415">
    <property type="entry name" value="Chlam_PMP"/>
    <property type="match status" value="2"/>
</dbReference>
<evidence type="ECO:0000259" key="8">
    <source>
        <dbReference type="Pfam" id="PF18962"/>
    </source>
</evidence>
<dbReference type="Pfam" id="PF18962">
    <property type="entry name" value="Por_Secre_tail"/>
    <property type="match status" value="1"/>
</dbReference>
<dbReference type="KEGG" id="agi:FSB73_20690"/>
<comment type="subcellular location">
    <subcellularLocation>
        <location evidence="1">Cell envelope</location>
    </subcellularLocation>
    <subcellularLocation>
        <location evidence="2">Cell outer membrane</location>
    </subcellularLocation>
    <subcellularLocation>
        <location evidence="3">Secreted</location>
    </subcellularLocation>
</comment>
<name>A0A5B8VS55_9BACT</name>
<dbReference type="RefSeq" id="WP_146786661.1">
    <property type="nucleotide sequence ID" value="NZ_CP042434.1"/>
</dbReference>
<dbReference type="GO" id="GO:0009279">
    <property type="term" value="C:cell outer membrane"/>
    <property type="evidence" value="ECO:0007669"/>
    <property type="project" value="UniProtKB-SubCell"/>
</dbReference>
<dbReference type="PANTHER" id="PTHR11319">
    <property type="entry name" value="G PROTEIN-COUPLED RECEPTOR-RELATED"/>
    <property type="match status" value="1"/>
</dbReference>
<dbReference type="GO" id="GO:0005576">
    <property type="term" value="C:extracellular region"/>
    <property type="evidence" value="ECO:0007669"/>
    <property type="project" value="UniProtKB-SubCell"/>
</dbReference>
<dbReference type="NCBIfam" id="NF041518">
    <property type="entry name" value="choice_anch_Q"/>
    <property type="match status" value="2"/>
</dbReference>
<proteinExistence type="predicted"/>
<dbReference type="InterPro" id="IPR011050">
    <property type="entry name" value="Pectin_lyase_fold/virulence"/>
</dbReference>